<gene>
    <name evidence="2" type="ORF">OP10G_4168</name>
</gene>
<sequence length="117" mass="13727">MPWWKIVLHSEGWRLDIGDEPQEYGFYTTRYVSAETAAEAKEAAREDARREIGPMMRGSNEPSMRVERVSETERGRASAGFVFYRMTACAEHEPQIKVVADPFSNRVRRLMRRFRLR</sequence>
<dbReference type="STRING" id="661478.OP10G_4168"/>
<proteinExistence type="predicted"/>
<dbReference type="Proteomes" id="UP000027982">
    <property type="component" value="Chromosome"/>
</dbReference>
<evidence type="ECO:0000256" key="1">
    <source>
        <dbReference type="SAM" id="MobiDB-lite"/>
    </source>
</evidence>
<organism evidence="2 3">
    <name type="scientific">Fimbriimonas ginsengisoli Gsoil 348</name>
    <dbReference type="NCBI Taxonomy" id="661478"/>
    <lineage>
        <taxon>Bacteria</taxon>
        <taxon>Bacillati</taxon>
        <taxon>Armatimonadota</taxon>
        <taxon>Fimbriimonadia</taxon>
        <taxon>Fimbriimonadales</taxon>
        <taxon>Fimbriimonadaceae</taxon>
        <taxon>Fimbriimonas</taxon>
    </lineage>
</organism>
<dbReference type="HOGENOM" id="CLU_2081320_0_0_0"/>
<evidence type="ECO:0000313" key="3">
    <source>
        <dbReference type="Proteomes" id="UP000027982"/>
    </source>
</evidence>
<reference evidence="2 3" key="1">
    <citation type="journal article" date="2014" name="PLoS ONE">
        <title>The first complete genome sequence of the class fimbriimonadia in the phylum armatimonadetes.</title>
        <authorList>
            <person name="Hu Z.Y."/>
            <person name="Wang Y.Z."/>
            <person name="Im W.T."/>
            <person name="Wang S.Y."/>
            <person name="Zhao G.P."/>
            <person name="Zheng H.J."/>
            <person name="Quan Z.X."/>
        </authorList>
    </citation>
    <scope>NUCLEOTIDE SEQUENCE [LARGE SCALE GENOMIC DNA]</scope>
    <source>
        <strain evidence="2">Gsoil 348</strain>
    </source>
</reference>
<dbReference type="KEGG" id="fgi:OP10G_4168"/>
<evidence type="ECO:0000313" key="2">
    <source>
        <dbReference type="EMBL" id="AIE87536.1"/>
    </source>
</evidence>
<keyword evidence="3" id="KW-1185">Reference proteome</keyword>
<protein>
    <submittedName>
        <fullName evidence="2">Uncharacterized protein</fullName>
    </submittedName>
</protein>
<dbReference type="EMBL" id="CP007139">
    <property type="protein sequence ID" value="AIE87536.1"/>
    <property type="molecule type" value="Genomic_DNA"/>
</dbReference>
<accession>A0A068NVS2</accession>
<name>A0A068NVS2_FIMGI</name>
<feature type="region of interest" description="Disordered" evidence="1">
    <location>
        <begin position="44"/>
        <end position="72"/>
    </location>
</feature>
<dbReference type="AlphaFoldDB" id="A0A068NVS2"/>
<dbReference type="RefSeq" id="WP_025228569.1">
    <property type="nucleotide sequence ID" value="NZ_CP007139.1"/>
</dbReference>